<feature type="domain" description="Amidohydrolase-related" evidence="3">
    <location>
        <begin position="58"/>
        <end position="406"/>
    </location>
</feature>
<protein>
    <submittedName>
        <fullName evidence="4">TRZ/ATZ family hydrolase</fullName>
    </submittedName>
</protein>
<organism evidence="4 5">
    <name type="scientific">Thalassolituus maritimus</name>
    <dbReference type="NCBI Taxonomy" id="484498"/>
    <lineage>
        <taxon>Bacteria</taxon>
        <taxon>Pseudomonadati</taxon>
        <taxon>Pseudomonadota</taxon>
        <taxon>Gammaproteobacteria</taxon>
        <taxon>Oceanospirillales</taxon>
        <taxon>Oceanospirillaceae</taxon>
        <taxon>Thalassolituus</taxon>
    </lineage>
</organism>
<dbReference type="Gene3D" id="3.20.20.140">
    <property type="entry name" value="Metal-dependent hydrolases"/>
    <property type="match status" value="1"/>
</dbReference>
<dbReference type="PANTHER" id="PTHR43794">
    <property type="entry name" value="AMINOHYDROLASE SSNA-RELATED"/>
    <property type="match status" value="1"/>
</dbReference>
<dbReference type="InterPro" id="IPR011059">
    <property type="entry name" value="Metal-dep_hydrolase_composite"/>
</dbReference>
<dbReference type="NCBIfam" id="NF006549">
    <property type="entry name" value="PRK09045.1"/>
    <property type="match status" value="1"/>
</dbReference>
<gene>
    <name evidence="4" type="ORF">NBRC116585_18390</name>
</gene>
<dbReference type="PANTHER" id="PTHR43794:SF11">
    <property type="entry name" value="AMIDOHYDROLASE-RELATED DOMAIN-CONTAINING PROTEIN"/>
    <property type="match status" value="1"/>
</dbReference>
<evidence type="ECO:0000256" key="1">
    <source>
        <dbReference type="ARBA" id="ARBA00006745"/>
    </source>
</evidence>
<dbReference type="Pfam" id="PF01979">
    <property type="entry name" value="Amidohydro_1"/>
    <property type="match status" value="1"/>
</dbReference>
<evidence type="ECO:0000313" key="5">
    <source>
        <dbReference type="Proteomes" id="UP001481413"/>
    </source>
</evidence>
<dbReference type="InterPro" id="IPR050287">
    <property type="entry name" value="MTA/SAH_deaminase"/>
</dbReference>
<dbReference type="EMBL" id="BAABWH010000004">
    <property type="protein sequence ID" value="GAA6145721.1"/>
    <property type="molecule type" value="Genomic_DNA"/>
</dbReference>
<dbReference type="Gene3D" id="2.30.40.10">
    <property type="entry name" value="Urease, subunit C, domain 1"/>
    <property type="match status" value="1"/>
</dbReference>
<comment type="similarity">
    <text evidence="1">Belongs to the metallo-dependent hydrolases superfamily. ATZ/TRZ family.</text>
</comment>
<evidence type="ECO:0000256" key="2">
    <source>
        <dbReference type="ARBA" id="ARBA00022801"/>
    </source>
</evidence>
<reference evidence="4 5" key="1">
    <citation type="submission" date="2024-04" db="EMBL/GenBank/DDBJ databases">
        <title>Draft genome sequence of Thalassolituus maritimus NBRC 116585.</title>
        <authorList>
            <person name="Miyakawa T."/>
            <person name="Kusuya Y."/>
            <person name="Miura T."/>
        </authorList>
    </citation>
    <scope>NUCLEOTIDE SEQUENCE [LARGE SCALE GENOMIC DNA]</scope>
    <source>
        <strain evidence="4 5">5NW40-0001</strain>
    </source>
</reference>
<evidence type="ECO:0000259" key="3">
    <source>
        <dbReference type="Pfam" id="PF01979"/>
    </source>
</evidence>
<dbReference type="InterPro" id="IPR006680">
    <property type="entry name" value="Amidohydro-rel"/>
</dbReference>
<dbReference type="SUPFAM" id="SSF51556">
    <property type="entry name" value="Metallo-dependent hydrolases"/>
    <property type="match status" value="1"/>
</dbReference>
<keyword evidence="5" id="KW-1185">Reference proteome</keyword>
<name>A0ABQ0A011_9GAMM</name>
<dbReference type="InterPro" id="IPR032466">
    <property type="entry name" value="Metal_Hydrolase"/>
</dbReference>
<comment type="caution">
    <text evidence="4">The sequence shown here is derived from an EMBL/GenBank/DDBJ whole genome shotgun (WGS) entry which is preliminary data.</text>
</comment>
<keyword evidence="2 4" id="KW-0378">Hydrolase</keyword>
<dbReference type="Proteomes" id="UP001481413">
    <property type="component" value="Unassembled WGS sequence"/>
</dbReference>
<dbReference type="GO" id="GO:0016787">
    <property type="term" value="F:hydrolase activity"/>
    <property type="evidence" value="ECO:0007669"/>
    <property type="project" value="UniProtKB-KW"/>
</dbReference>
<dbReference type="RefSeq" id="WP_353294781.1">
    <property type="nucleotide sequence ID" value="NZ_BAABWH010000004.1"/>
</dbReference>
<dbReference type="SUPFAM" id="SSF51338">
    <property type="entry name" value="Composite domain of metallo-dependent hydrolases"/>
    <property type="match status" value="1"/>
</dbReference>
<dbReference type="CDD" id="cd01298">
    <property type="entry name" value="ATZ_TRZ_like"/>
    <property type="match status" value="1"/>
</dbReference>
<accession>A0ABQ0A011</accession>
<evidence type="ECO:0000313" key="4">
    <source>
        <dbReference type="EMBL" id="GAA6145721.1"/>
    </source>
</evidence>
<sequence length="434" mass="47451">MHADLRIDTRWLLPMTDDAPVLENHSVFVTDGRIVLVQPTEAAGPEAAERIVLDQHALLPGYINAHGHAAMSLFRGLADDLPLMTWLQDHIWPSEAKWVDSAFVYQGTQLAIAEMLRCGTTTFADMYFYSSDSIDAALDAGIRTVSFTPVLDFPTNFAQNADEYIRKTMDVHNKYRHQPLAHIGIGPHAPYTVSDGPLKEIAALADQTGMPVQIHLHETAFEVQQSIEERGIRPTQRLAELGFLNESVSCVHMTQIDETDIKLLQQTGASVVHCPESNLKLASGFCPIENLIQAGVNVGIGTDGAASNNDLNIQGEMKTAAMLAKAVANDAAALNAMSALKMATINSARALRIDDVTGSIEVGKFADLQAVRLDALTQTPLYDPASQLVYTDSSRYTEYTWVAGKALLRSGRLTSIDEKAVTENARLWQNKIQP</sequence>
<proteinExistence type="inferred from homology"/>